<feature type="transmembrane region" description="Helical" evidence="1">
    <location>
        <begin position="416"/>
        <end position="437"/>
    </location>
</feature>
<feature type="transmembrane region" description="Helical" evidence="1">
    <location>
        <begin position="6"/>
        <end position="21"/>
    </location>
</feature>
<dbReference type="RefSeq" id="WP_138372586.1">
    <property type="nucleotide sequence ID" value="NZ_BSCH01000015.1"/>
</dbReference>
<reference evidence="2" key="2">
    <citation type="submission" date="2022-11" db="EMBL/GenBank/DDBJ databases">
        <title>Draft genome sequence of Sellimonas catena strain 18CBH55.</title>
        <authorList>
            <person name="Hisatomi A."/>
            <person name="Ohkuma M."/>
            <person name="Sakamoto M."/>
        </authorList>
    </citation>
    <scope>NUCLEOTIDE SEQUENCE</scope>
    <source>
        <strain evidence="2">18CBH55</strain>
    </source>
</reference>
<keyword evidence="1" id="KW-1133">Transmembrane helix</keyword>
<sequence>MDIKAIAVTGAAYLILLVLLWKTGKGKIRNREKRKRIRKGIWFFFLVNTISVAVFIWTGQDRPVKDGKIGRNQKGGGSRNETVFATVEGVDEDIPIQIRVDEQGYTKEEAEKILTDEAEKLEKRILGENQDLEHVTSDLNLLTSLPDYPVSVQWTLDDYQYISIDGSLKEEIPKEGIGVQLTAVLSFDQGADEAVERTRDITVTLYPPKLRNPDEIIEALEQLVDSENEISREDEALYLPDEIAGRKVSWGYRSTVNGYQVMGMGVLVFVAAAAWRRQKVNDAARARKEQLLRDYPEILEQFSLLIGAGMTVKGAWYKIVENYQERRETGGKRPAYEEMMRTCFEMQGGVPEGEGYENFGKRCQIQEYMRLGLLLSQNLRKGTRGITELLSLEAVHAFEDRKARAKRKGEETGTKLLVPMIMMLAVVLVIVIVPAFWSMGI</sequence>
<organism evidence="2 3">
    <name type="scientific">Sellimonas catena</name>
    <dbReference type="NCBI Taxonomy" id="2994035"/>
    <lineage>
        <taxon>Bacteria</taxon>
        <taxon>Bacillati</taxon>
        <taxon>Bacillota</taxon>
        <taxon>Clostridia</taxon>
        <taxon>Lachnospirales</taxon>
        <taxon>Lachnospiraceae</taxon>
        <taxon>Sellimonas</taxon>
    </lineage>
</organism>
<dbReference type="PANTHER" id="PTHR35007:SF2">
    <property type="entry name" value="PILUS ASSEMBLE PROTEIN"/>
    <property type="match status" value="1"/>
</dbReference>
<evidence type="ECO:0000313" key="3">
    <source>
        <dbReference type="Proteomes" id="UP001145094"/>
    </source>
</evidence>
<accession>A0A9W6CJ82</accession>
<gene>
    <name evidence="2" type="ORF">Selli2_23400</name>
</gene>
<evidence type="ECO:0000256" key="1">
    <source>
        <dbReference type="SAM" id="Phobius"/>
    </source>
</evidence>
<feature type="transmembrane region" description="Helical" evidence="1">
    <location>
        <begin position="41"/>
        <end position="59"/>
    </location>
</feature>
<dbReference type="PANTHER" id="PTHR35007">
    <property type="entry name" value="INTEGRAL MEMBRANE PROTEIN-RELATED"/>
    <property type="match status" value="1"/>
</dbReference>
<dbReference type="EMBL" id="BSCH01000015">
    <property type="protein sequence ID" value="GLG90913.1"/>
    <property type="molecule type" value="Genomic_DNA"/>
</dbReference>
<proteinExistence type="predicted"/>
<keyword evidence="1" id="KW-0472">Membrane</keyword>
<evidence type="ECO:0000313" key="2">
    <source>
        <dbReference type="EMBL" id="GLG90913.1"/>
    </source>
</evidence>
<keyword evidence="1" id="KW-0812">Transmembrane</keyword>
<evidence type="ECO:0008006" key="4">
    <source>
        <dbReference type="Google" id="ProtNLM"/>
    </source>
</evidence>
<protein>
    <recommendedName>
        <fullName evidence="4">Type II secretion system protein GspF domain-containing protein</fullName>
    </recommendedName>
</protein>
<comment type="caution">
    <text evidence="2">The sequence shown here is derived from an EMBL/GenBank/DDBJ whole genome shotgun (WGS) entry which is preliminary data.</text>
</comment>
<reference evidence="2" key="1">
    <citation type="submission" date="2022-11" db="EMBL/GenBank/DDBJ databases">
        <title>Draft genome sequence of Sellimonas catena strain 18CBH55.</title>
        <authorList>
            <person name="Atsushi H."/>
            <person name="Moriya O."/>
            <person name="Mitsuo S."/>
        </authorList>
    </citation>
    <scope>NUCLEOTIDE SEQUENCE</scope>
    <source>
        <strain evidence="2">18CBH55</strain>
    </source>
</reference>
<dbReference type="Proteomes" id="UP001145094">
    <property type="component" value="Unassembled WGS sequence"/>
</dbReference>
<name>A0A9W6CJ82_9FIRM</name>
<feature type="transmembrane region" description="Helical" evidence="1">
    <location>
        <begin position="256"/>
        <end position="275"/>
    </location>
</feature>
<reference evidence="2" key="3">
    <citation type="journal article" date="2023" name="Int. J. Syst. Evol. Microbiol.">
        <title>Sellimonas catena sp. nov., isolated from human faeces.</title>
        <authorList>
            <person name="Hisatomi A."/>
            <person name="Ohkuma M."/>
            <person name="Sakamoto M."/>
        </authorList>
    </citation>
    <scope>NUCLEOTIDE SEQUENCE</scope>
    <source>
        <strain evidence="2">18CBH55</strain>
    </source>
</reference>
<dbReference type="AlphaFoldDB" id="A0A9W6CJ82"/>